<dbReference type="Pfam" id="PF02518">
    <property type="entry name" value="HATPase_c"/>
    <property type="match status" value="1"/>
</dbReference>
<evidence type="ECO:0000259" key="7">
    <source>
        <dbReference type="PROSITE" id="PS50110"/>
    </source>
</evidence>
<proteinExistence type="predicted"/>
<dbReference type="InterPro" id="IPR000014">
    <property type="entry name" value="PAS"/>
</dbReference>
<dbReference type="InterPro" id="IPR011006">
    <property type="entry name" value="CheY-like_superfamily"/>
</dbReference>
<dbReference type="InterPro" id="IPR036890">
    <property type="entry name" value="HATPase_C_sf"/>
</dbReference>
<dbReference type="PROSITE" id="PS50109">
    <property type="entry name" value="HIS_KIN"/>
    <property type="match status" value="1"/>
</dbReference>
<dbReference type="PROSITE" id="PS50110">
    <property type="entry name" value="RESPONSE_REGULATORY"/>
    <property type="match status" value="1"/>
</dbReference>
<dbReference type="STRING" id="983917.RGE_31790"/>
<dbReference type="Pfam" id="PF00512">
    <property type="entry name" value="HisKA"/>
    <property type="match status" value="1"/>
</dbReference>
<dbReference type="GO" id="GO:0000155">
    <property type="term" value="F:phosphorelay sensor kinase activity"/>
    <property type="evidence" value="ECO:0007669"/>
    <property type="project" value="InterPro"/>
</dbReference>
<keyword evidence="3 4" id="KW-0597">Phosphoprotein</keyword>
<dbReference type="InterPro" id="IPR001789">
    <property type="entry name" value="Sig_transdc_resp-reg_receiver"/>
</dbReference>
<reference evidence="8 9" key="1">
    <citation type="journal article" date="2012" name="J. Bacteriol.">
        <title>Complete genome sequence of phototrophic betaproteobacterium Rubrivivax gelatinosus IL144.</title>
        <authorList>
            <person name="Nagashima S."/>
            <person name="Kamimura A."/>
            <person name="Shimizu T."/>
            <person name="Nakamura-isaki S."/>
            <person name="Aono E."/>
            <person name="Sakamoto K."/>
            <person name="Ichikawa N."/>
            <person name="Nakazawa H."/>
            <person name="Sekine M."/>
            <person name="Yamazaki S."/>
            <person name="Fujita N."/>
            <person name="Shimada K."/>
            <person name="Hanada S."/>
            <person name="Nagashima K.V.P."/>
        </authorList>
    </citation>
    <scope>NUCLEOTIDE SEQUENCE [LARGE SCALE GENOMIC DNA]</scope>
    <source>
        <strain evidence="9">NBRC 100245 / IL144</strain>
    </source>
</reference>
<dbReference type="HOGENOM" id="CLU_000445_114_21_4"/>
<keyword evidence="5" id="KW-0812">Transmembrane</keyword>
<name>I0HU31_RUBGI</name>
<dbReference type="eggNOG" id="COG0784">
    <property type="taxonomic scope" value="Bacteria"/>
</dbReference>
<dbReference type="SMART" id="SM00388">
    <property type="entry name" value="HisKA"/>
    <property type="match status" value="1"/>
</dbReference>
<evidence type="ECO:0000256" key="4">
    <source>
        <dbReference type="PROSITE-ProRule" id="PRU00169"/>
    </source>
</evidence>
<dbReference type="InterPro" id="IPR004358">
    <property type="entry name" value="Sig_transdc_His_kin-like_C"/>
</dbReference>
<gene>
    <name evidence="8" type="ordered locus">RGE_31790</name>
</gene>
<dbReference type="EC" id="2.7.13.3" evidence="2"/>
<dbReference type="SUPFAM" id="SSF52172">
    <property type="entry name" value="CheY-like"/>
    <property type="match status" value="1"/>
</dbReference>
<dbReference type="InterPro" id="IPR013655">
    <property type="entry name" value="PAS_fold_3"/>
</dbReference>
<dbReference type="InterPro" id="IPR003661">
    <property type="entry name" value="HisK_dim/P_dom"/>
</dbReference>
<dbReference type="RefSeq" id="WP_014429379.1">
    <property type="nucleotide sequence ID" value="NC_017075.1"/>
</dbReference>
<dbReference type="CDD" id="cd00130">
    <property type="entry name" value="PAS"/>
    <property type="match status" value="1"/>
</dbReference>
<keyword evidence="5" id="KW-1133">Transmembrane helix</keyword>
<protein>
    <recommendedName>
        <fullName evidence="2">histidine kinase</fullName>
        <ecNumber evidence="2">2.7.13.3</ecNumber>
    </recommendedName>
</protein>
<dbReference type="SMART" id="SM00448">
    <property type="entry name" value="REC"/>
    <property type="match status" value="1"/>
</dbReference>
<evidence type="ECO:0000256" key="1">
    <source>
        <dbReference type="ARBA" id="ARBA00000085"/>
    </source>
</evidence>
<dbReference type="InterPro" id="IPR035965">
    <property type="entry name" value="PAS-like_dom_sf"/>
</dbReference>
<feature type="domain" description="Response regulatory" evidence="7">
    <location>
        <begin position="700"/>
        <end position="816"/>
    </location>
</feature>
<dbReference type="Proteomes" id="UP000007883">
    <property type="component" value="Chromosome"/>
</dbReference>
<dbReference type="PANTHER" id="PTHR43065:SF42">
    <property type="entry name" value="TWO-COMPONENT SENSOR PPRA"/>
    <property type="match status" value="1"/>
</dbReference>
<dbReference type="InterPro" id="IPR036097">
    <property type="entry name" value="HisK_dim/P_sf"/>
</dbReference>
<keyword evidence="8" id="KW-0808">Transferase</keyword>
<keyword evidence="9" id="KW-1185">Reference proteome</keyword>
<dbReference type="Gene3D" id="3.30.450.20">
    <property type="entry name" value="PAS domain"/>
    <property type="match status" value="2"/>
</dbReference>
<feature type="transmembrane region" description="Helical" evidence="5">
    <location>
        <begin position="263"/>
        <end position="286"/>
    </location>
</feature>
<dbReference type="Gene3D" id="3.30.565.10">
    <property type="entry name" value="Histidine kinase-like ATPase, C-terminal domain"/>
    <property type="match status" value="1"/>
</dbReference>
<dbReference type="PATRIC" id="fig|983917.3.peg.3104"/>
<dbReference type="InterPro" id="IPR003594">
    <property type="entry name" value="HATPase_dom"/>
</dbReference>
<evidence type="ECO:0000256" key="3">
    <source>
        <dbReference type="ARBA" id="ARBA00022553"/>
    </source>
</evidence>
<sequence>MLATRLVLVVLLVELLVAAAVALGLWTLRRQTLDAEQRHLSSLAGAMAAQAEATLDAAGAALMATRDELAEGLLTPGTRSADALLRARIAALPRFRSLVVVDRGGQVLADSDVDRPTLSPQQREALAAVGTAPPGRLYLGRADAGEGVVPPAIAVATDWRDGQRRLRGAVLLMADAEFLDRDFPQLAPTADTRLGLYRREDLSPLADGPGALGGEPVPAADLAGLWSGHPGDAATRLVASRQLDGGRLLLVVSRDRDRALAAWSGQAALAAAFVGLAFGVTLMLALRSAREGALRRAAEARMAAEQGRALRAFQAAQEGAWEWNPAGGRTYLSPRMKELLGLARDAPAEGALYDHPTLHPDDVEPLRQAFLAHQRGQTGQFDQVFRVRRPDGSWRHVRSRGLALQGEEGIVFCGSAADVSEDVRSREQRRQLEEQLARASRLEALGTLAGGVAHDFNNILAAVVGYGELARGEAREGSAQARRLDQVLQAGQRGKALVERVLAFSRATPRPAQAVAVQAVVEEVLDLLGGSLAPGLQIRRRLQAPRAAVRIDATAFFEAVMNLGSNGLQAMPGGGCLTVTLEELRLDVERSVFEGRVGPGRHLRLRVVDEGPGVAAEVLPRLFEPFFTTKTGQGPGGPRGTGLGLSVVHGVVFGAGGAIDVGAGESGRGARFDLYLPLCEEAAAPAAAADAPVAEGRGEAVLVVDDEPALVELAEDLLAGLGYEPFGCTDAAVAMERLREAPQRFDLLLTDERMPAVSGTALAAAARTLRPDLPVVLASGWGGPELERRAAQAGVAVVVAKPLTRAELAAALARALGR</sequence>
<dbReference type="SMART" id="SM00387">
    <property type="entry name" value="HATPase_c"/>
    <property type="match status" value="1"/>
</dbReference>
<comment type="catalytic activity">
    <reaction evidence="1">
        <text>ATP + protein L-histidine = ADP + protein N-phospho-L-histidine.</text>
        <dbReference type="EC" id="2.7.13.3"/>
    </reaction>
</comment>
<feature type="modified residue" description="4-aspartylphosphate" evidence="4">
    <location>
        <position position="751"/>
    </location>
</feature>
<dbReference type="PRINTS" id="PR00344">
    <property type="entry name" value="BCTRLSENSOR"/>
</dbReference>
<dbReference type="PANTHER" id="PTHR43065">
    <property type="entry name" value="SENSOR HISTIDINE KINASE"/>
    <property type="match status" value="1"/>
</dbReference>
<evidence type="ECO:0000259" key="6">
    <source>
        <dbReference type="PROSITE" id="PS50109"/>
    </source>
</evidence>
<dbReference type="Pfam" id="PF08447">
    <property type="entry name" value="PAS_3"/>
    <property type="match status" value="1"/>
</dbReference>
<dbReference type="CDD" id="cd00082">
    <property type="entry name" value="HisKA"/>
    <property type="match status" value="1"/>
</dbReference>
<dbReference type="NCBIfam" id="TIGR00229">
    <property type="entry name" value="sensory_box"/>
    <property type="match status" value="1"/>
</dbReference>
<feature type="domain" description="Histidine kinase" evidence="6">
    <location>
        <begin position="451"/>
        <end position="680"/>
    </location>
</feature>
<dbReference type="Gene3D" id="1.10.287.130">
    <property type="match status" value="1"/>
</dbReference>
<dbReference type="AlphaFoldDB" id="I0HU31"/>
<dbReference type="InterPro" id="IPR005467">
    <property type="entry name" value="His_kinase_dom"/>
</dbReference>
<dbReference type="SUPFAM" id="SSF55785">
    <property type="entry name" value="PYP-like sensor domain (PAS domain)"/>
    <property type="match status" value="1"/>
</dbReference>
<dbReference type="Pfam" id="PF00072">
    <property type="entry name" value="Response_reg"/>
    <property type="match status" value="1"/>
</dbReference>
<keyword evidence="5" id="KW-0472">Membrane</keyword>
<dbReference type="eggNOG" id="COG4191">
    <property type="taxonomic scope" value="Bacteria"/>
</dbReference>
<dbReference type="SUPFAM" id="SSF47384">
    <property type="entry name" value="Homodimeric domain of signal transducing histidine kinase"/>
    <property type="match status" value="1"/>
</dbReference>
<dbReference type="SUPFAM" id="SSF55874">
    <property type="entry name" value="ATPase domain of HSP90 chaperone/DNA topoisomerase II/histidine kinase"/>
    <property type="match status" value="1"/>
</dbReference>
<dbReference type="Gene3D" id="3.40.50.2300">
    <property type="match status" value="1"/>
</dbReference>
<evidence type="ECO:0000313" key="8">
    <source>
        <dbReference type="EMBL" id="BAL96518.1"/>
    </source>
</evidence>
<dbReference type="KEGG" id="rge:RGE_31790"/>
<dbReference type="EMBL" id="AP012320">
    <property type="protein sequence ID" value="BAL96518.1"/>
    <property type="molecule type" value="Genomic_DNA"/>
</dbReference>
<evidence type="ECO:0000256" key="2">
    <source>
        <dbReference type="ARBA" id="ARBA00012438"/>
    </source>
</evidence>
<evidence type="ECO:0000313" key="9">
    <source>
        <dbReference type="Proteomes" id="UP000007883"/>
    </source>
</evidence>
<accession>I0HU31</accession>
<evidence type="ECO:0000256" key="5">
    <source>
        <dbReference type="SAM" id="Phobius"/>
    </source>
</evidence>
<organism evidence="8 9">
    <name type="scientific">Rubrivivax gelatinosus (strain NBRC 100245 / IL144)</name>
    <dbReference type="NCBI Taxonomy" id="983917"/>
    <lineage>
        <taxon>Bacteria</taxon>
        <taxon>Pseudomonadati</taxon>
        <taxon>Pseudomonadota</taxon>
        <taxon>Betaproteobacteria</taxon>
        <taxon>Burkholderiales</taxon>
        <taxon>Sphaerotilaceae</taxon>
        <taxon>Rubrivivax</taxon>
    </lineage>
</organism>